<evidence type="ECO:0000313" key="3">
    <source>
        <dbReference type="Proteomes" id="UP000031036"/>
    </source>
</evidence>
<reference evidence="2 3" key="1">
    <citation type="submission" date="2014-11" db="EMBL/GenBank/DDBJ databases">
        <title>Genetic blueprint of the zoonotic pathogen Toxocara canis.</title>
        <authorList>
            <person name="Zhu X.-Q."/>
            <person name="Korhonen P.K."/>
            <person name="Cai H."/>
            <person name="Young N.D."/>
            <person name="Nejsum P."/>
            <person name="von Samson-Himmelstjerna G."/>
            <person name="Boag P.R."/>
            <person name="Tan P."/>
            <person name="Li Q."/>
            <person name="Min J."/>
            <person name="Yang Y."/>
            <person name="Wang X."/>
            <person name="Fang X."/>
            <person name="Hall R.S."/>
            <person name="Hofmann A."/>
            <person name="Sternberg P.W."/>
            <person name="Jex A.R."/>
            <person name="Gasser R.B."/>
        </authorList>
    </citation>
    <scope>NUCLEOTIDE SEQUENCE [LARGE SCALE GENOMIC DNA]</scope>
    <source>
        <strain evidence="2">PN_DK_2014</strain>
    </source>
</reference>
<organism evidence="2 3">
    <name type="scientific">Toxocara canis</name>
    <name type="common">Canine roundworm</name>
    <dbReference type="NCBI Taxonomy" id="6265"/>
    <lineage>
        <taxon>Eukaryota</taxon>
        <taxon>Metazoa</taxon>
        <taxon>Ecdysozoa</taxon>
        <taxon>Nematoda</taxon>
        <taxon>Chromadorea</taxon>
        <taxon>Rhabditida</taxon>
        <taxon>Spirurina</taxon>
        <taxon>Ascaridomorpha</taxon>
        <taxon>Ascaridoidea</taxon>
        <taxon>Toxocaridae</taxon>
        <taxon>Toxocara</taxon>
    </lineage>
</organism>
<dbReference type="Proteomes" id="UP000031036">
    <property type="component" value="Unassembled WGS sequence"/>
</dbReference>
<gene>
    <name evidence="2" type="ORF">Tcan_00602</name>
</gene>
<accession>A0A0B2V732</accession>
<keyword evidence="3" id="KW-1185">Reference proteome</keyword>
<feature type="non-terminal residue" evidence="2">
    <location>
        <position position="104"/>
    </location>
</feature>
<proteinExistence type="predicted"/>
<sequence length="104" mass="11791">MLLEKQVRKSQLRTGIGHGSRTGIGSRLRAPSVLQGFPSLYHIYCEVTCTNCSNTCGSFVNIDDRKSAFSEFKQRKFVDAPSTFTYYYATQAVQNLLTFPTYYL</sequence>
<dbReference type="EMBL" id="JPKZ01002349">
    <property type="protein sequence ID" value="KHN77257.1"/>
    <property type="molecule type" value="Genomic_DNA"/>
</dbReference>
<feature type="region of interest" description="Disordered" evidence="1">
    <location>
        <begin position="1"/>
        <end position="23"/>
    </location>
</feature>
<evidence type="ECO:0000256" key="1">
    <source>
        <dbReference type="SAM" id="MobiDB-lite"/>
    </source>
</evidence>
<evidence type="ECO:0000313" key="2">
    <source>
        <dbReference type="EMBL" id="KHN77257.1"/>
    </source>
</evidence>
<dbReference type="AlphaFoldDB" id="A0A0B2V732"/>
<name>A0A0B2V732_TOXCA</name>
<comment type="caution">
    <text evidence="2">The sequence shown here is derived from an EMBL/GenBank/DDBJ whole genome shotgun (WGS) entry which is preliminary data.</text>
</comment>
<protein>
    <submittedName>
        <fullName evidence="2">Uncharacterized protein</fullName>
    </submittedName>
</protein>